<dbReference type="RefSeq" id="WP_150209185.1">
    <property type="nucleotide sequence ID" value="NZ_CP029190.1"/>
</dbReference>
<keyword evidence="1" id="KW-1133">Transmembrane helix</keyword>
<organism evidence="3 4">
    <name type="scientific">Streptomyces venezuelae</name>
    <dbReference type="NCBI Taxonomy" id="54571"/>
    <lineage>
        <taxon>Bacteria</taxon>
        <taxon>Bacillati</taxon>
        <taxon>Actinomycetota</taxon>
        <taxon>Actinomycetes</taxon>
        <taxon>Kitasatosporales</taxon>
        <taxon>Streptomycetaceae</taxon>
        <taxon>Streptomyces</taxon>
    </lineage>
</organism>
<dbReference type="EMBL" id="CP029190">
    <property type="protein sequence ID" value="QES49596.1"/>
    <property type="molecule type" value="Genomic_DNA"/>
</dbReference>
<dbReference type="Gene3D" id="2.50.20.10">
    <property type="entry name" value="Lipoprotein localisation LolA/LolB/LppX"/>
    <property type="match status" value="1"/>
</dbReference>
<reference evidence="3 4" key="1">
    <citation type="submission" date="2018-05" db="EMBL/GenBank/DDBJ databases">
        <title>Streptomyces venezuelae.</title>
        <authorList>
            <person name="Kim W."/>
            <person name="Lee N."/>
            <person name="Cho B.-K."/>
        </authorList>
    </citation>
    <scope>NUCLEOTIDE SEQUENCE [LARGE SCALE GENOMIC DNA]</scope>
    <source>
        <strain evidence="3 4">ATCC 21782</strain>
    </source>
</reference>
<evidence type="ECO:0000259" key="2">
    <source>
        <dbReference type="Pfam" id="PF03888"/>
    </source>
</evidence>
<dbReference type="InterPro" id="IPR033434">
    <property type="entry name" value="MucB/RseB_N"/>
</dbReference>
<feature type="transmembrane region" description="Helical" evidence="1">
    <location>
        <begin position="12"/>
        <end position="35"/>
    </location>
</feature>
<dbReference type="PANTHER" id="PTHR37507">
    <property type="entry name" value="SPORULATION PROTEIN YDCC"/>
    <property type="match status" value="1"/>
</dbReference>
<evidence type="ECO:0000256" key="1">
    <source>
        <dbReference type="SAM" id="Phobius"/>
    </source>
</evidence>
<sequence length="400" mass="41330">MAANTKTFRKAARYAVPVAVIGVVGATVALVPAFANAGGPDLPKITAQELIEKIAASDVEQLSGTAKISTDLGLPKLAGGLLGGGGGVAGGSADPTDKVAQLASGTHTFKIAADGPDRQKLTFLDGKDEYSLTHNGKDVWGYDSKSNEVYHEKADEAAAAPERKTAERLPATPKQLAEEALKAAGTTTEVTVGDTAQVAGRDAYQLVLKPKQSGSTVDSVRIAVDAKNGVPLRFQLLSDKGGKPIVDAGFTQVDFKKPAADTFAFTPPKGAKVIEGDSEHGKDGKEFKGLESIPGLDGLTGGALDGKGGGEMKVLGEGWASVARIDSGTGKGLKELENDKNAPKEAKQFLDSLGDKATGKFGEGRIFSTRLVNALITDDGKVYIGAVTKDQLVKTANADK</sequence>
<dbReference type="AlphaFoldDB" id="A0A5P2D3C8"/>
<accession>A0A5P2D3C8</accession>
<dbReference type="Pfam" id="PF03888">
    <property type="entry name" value="MucB_RseB"/>
    <property type="match status" value="1"/>
</dbReference>
<dbReference type="InterPro" id="IPR052944">
    <property type="entry name" value="Sporulation_related"/>
</dbReference>
<gene>
    <name evidence="3" type="ORF">DEJ50_19070</name>
</gene>
<keyword evidence="1" id="KW-0812">Transmembrane</keyword>
<dbReference type="OrthoDB" id="4822274at2"/>
<keyword evidence="1" id="KW-0472">Membrane</keyword>
<protein>
    <submittedName>
        <fullName evidence="3">DUF2092 domain-containing protein</fullName>
    </submittedName>
</protein>
<name>A0A5P2D3C8_STRVZ</name>
<evidence type="ECO:0000313" key="4">
    <source>
        <dbReference type="Proteomes" id="UP000325211"/>
    </source>
</evidence>
<dbReference type="SUPFAM" id="SSF89392">
    <property type="entry name" value="Prokaryotic lipoproteins and lipoprotein localization factors"/>
    <property type="match status" value="1"/>
</dbReference>
<dbReference type="Proteomes" id="UP000325211">
    <property type="component" value="Chromosome"/>
</dbReference>
<dbReference type="InterPro" id="IPR029046">
    <property type="entry name" value="LolA/LolB/LppX"/>
</dbReference>
<proteinExistence type="predicted"/>
<feature type="domain" description="MucB/RseB N-terminal" evidence="2">
    <location>
        <begin position="109"/>
        <end position="260"/>
    </location>
</feature>
<dbReference type="PANTHER" id="PTHR37507:SF2">
    <property type="entry name" value="SPORULATION PROTEIN YDCC"/>
    <property type="match status" value="1"/>
</dbReference>
<evidence type="ECO:0000313" key="3">
    <source>
        <dbReference type="EMBL" id="QES49596.1"/>
    </source>
</evidence>